<keyword evidence="5" id="KW-0571">Peptide transport</keyword>
<feature type="transmembrane region" description="Helical" evidence="10">
    <location>
        <begin position="465"/>
        <end position="484"/>
    </location>
</feature>
<evidence type="ECO:0000313" key="11">
    <source>
        <dbReference type="EMBL" id="OCF34168.1"/>
    </source>
</evidence>
<feature type="transmembrane region" description="Helical" evidence="10">
    <location>
        <begin position="524"/>
        <end position="550"/>
    </location>
</feature>
<feature type="transmembrane region" description="Helical" evidence="10">
    <location>
        <begin position="307"/>
        <end position="327"/>
    </location>
</feature>
<feature type="transmembrane region" description="Helical" evidence="10">
    <location>
        <begin position="123"/>
        <end position="143"/>
    </location>
</feature>
<dbReference type="OrthoDB" id="9986677at2759"/>
<gene>
    <name evidence="11" type="ORF">I316_04118</name>
</gene>
<evidence type="ECO:0000256" key="8">
    <source>
        <dbReference type="ARBA" id="ARBA00023136"/>
    </source>
</evidence>
<reference evidence="12" key="2">
    <citation type="submission" date="2013-12" db="EMBL/GenBank/DDBJ databases">
        <title>Evolution of pathogenesis and genome organization in the Tremellales.</title>
        <authorList>
            <person name="Cuomo C."/>
            <person name="Litvintseva A."/>
            <person name="Heitman J."/>
            <person name="Chen Y."/>
            <person name="Sun S."/>
            <person name="Springer D."/>
            <person name="Dromer F."/>
            <person name="Young S."/>
            <person name="Zeng Q."/>
            <person name="Chapman S."/>
            <person name="Gujja S."/>
            <person name="Saif S."/>
            <person name="Birren B."/>
        </authorList>
    </citation>
    <scope>NUCLEOTIDE SEQUENCE [LARGE SCALE GENOMIC DNA]</scope>
    <source>
        <strain evidence="12">BCC8398</strain>
    </source>
</reference>
<feature type="transmembrane region" description="Helical" evidence="10">
    <location>
        <begin position="731"/>
        <end position="751"/>
    </location>
</feature>
<dbReference type="NCBIfam" id="TIGR00728">
    <property type="entry name" value="OPT_sfam"/>
    <property type="match status" value="1"/>
</dbReference>
<accession>A0A1B9GT74</accession>
<dbReference type="Pfam" id="PF03169">
    <property type="entry name" value="OPT"/>
    <property type="match status" value="1"/>
</dbReference>
<dbReference type="GO" id="GO:0016020">
    <property type="term" value="C:membrane"/>
    <property type="evidence" value="ECO:0007669"/>
    <property type="project" value="UniProtKB-SubCell"/>
</dbReference>
<name>A0A1B9GT74_9TREE</name>
<dbReference type="GO" id="GO:0015031">
    <property type="term" value="P:protein transport"/>
    <property type="evidence" value="ECO:0007669"/>
    <property type="project" value="UniProtKB-KW"/>
</dbReference>
<feature type="transmembrane region" description="Helical" evidence="10">
    <location>
        <begin position="163"/>
        <end position="189"/>
    </location>
</feature>
<feature type="transmembrane region" description="Helical" evidence="10">
    <location>
        <begin position="255"/>
        <end position="286"/>
    </location>
</feature>
<comment type="similarity">
    <text evidence="2">Belongs to the oligopeptide OPT transporter family.</text>
</comment>
<feature type="region of interest" description="Disordered" evidence="9">
    <location>
        <begin position="1"/>
        <end position="35"/>
    </location>
</feature>
<organism evidence="11 12">
    <name type="scientific">Kwoniella heveanensis BCC8398</name>
    <dbReference type="NCBI Taxonomy" id="1296120"/>
    <lineage>
        <taxon>Eukaryota</taxon>
        <taxon>Fungi</taxon>
        <taxon>Dikarya</taxon>
        <taxon>Basidiomycota</taxon>
        <taxon>Agaricomycotina</taxon>
        <taxon>Tremellomycetes</taxon>
        <taxon>Tremellales</taxon>
        <taxon>Cryptococcaceae</taxon>
        <taxon>Kwoniella</taxon>
    </lineage>
</organism>
<keyword evidence="6" id="KW-0653">Protein transport</keyword>
<evidence type="ECO:0000256" key="9">
    <source>
        <dbReference type="SAM" id="MobiDB-lite"/>
    </source>
</evidence>
<dbReference type="Proteomes" id="UP000092666">
    <property type="component" value="Unassembled WGS sequence"/>
</dbReference>
<proteinExistence type="inferred from homology"/>
<feature type="transmembrane region" description="Helical" evidence="10">
    <location>
        <begin position="684"/>
        <end position="710"/>
    </location>
</feature>
<evidence type="ECO:0000256" key="7">
    <source>
        <dbReference type="ARBA" id="ARBA00022989"/>
    </source>
</evidence>
<keyword evidence="12" id="KW-1185">Reference proteome</keyword>
<protein>
    <submittedName>
        <fullName evidence="11">OPT family small oligopeptide transporter</fullName>
    </submittedName>
</protein>
<keyword evidence="7 10" id="KW-1133">Transmembrane helix</keyword>
<feature type="transmembrane region" description="Helical" evidence="10">
    <location>
        <begin position="96"/>
        <end position="116"/>
    </location>
</feature>
<feature type="transmembrane region" description="Helical" evidence="10">
    <location>
        <begin position="570"/>
        <end position="593"/>
    </location>
</feature>
<evidence type="ECO:0000256" key="10">
    <source>
        <dbReference type="SAM" id="Phobius"/>
    </source>
</evidence>
<dbReference type="PANTHER" id="PTHR22601">
    <property type="entry name" value="ISP4 LIKE PROTEIN"/>
    <property type="match status" value="1"/>
</dbReference>
<keyword evidence="3" id="KW-0813">Transport</keyword>
<evidence type="ECO:0000313" key="12">
    <source>
        <dbReference type="Proteomes" id="UP000092666"/>
    </source>
</evidence>
<evidence type="ECO:0000256" key="6">
    <source>
        <dbReference type="ARBA" id="ARBA00022927"/>
    </source>
</evidence>
<evidence type="ECO:0000256" key="2">
    <source>
        <dbReference type="ARBA" id="ARBA00008807"/>
    </source>
</evidence>
<dbReference type="AlphaFoldDB" id="A0A1B9GT74"/>
<evidence type="ECO:0000256" key="3">
    <source>
        <dbReference type="ARBA" id="ARBA00022448"/>
    </source>
</evidence>
<feature type="transmembrane region" description="Helical" evidence="10">
    <location>
        <begin position="209"/>
        <end position="229"/>
    </location>
</feature>
<evidence type="ECO:0000256" key="1">
    <source>
        <dbReference type="ARBA" id="ARBA00004141"/>
    </source>
</evidence>
<comment type="subcellular location">
    <subcellularLocation>
        <location evidence="1">Membrane</location>
        <topology evidence="1">Multi-pass membrane protein</topology>
    </subcellularLocation>
</comment>
<evidence type="ECO:0000256" key="4">
    <source>
        <dbReference type="ARBA" id="ARBA00022692"/>
    </source>
</evidence>
<keyword evidence="4 10" id="KW-0812">Transmembrane</keyword>
<evidence type="ECO:0000256" key="5">
    <source>
        <dbReference type="ARBA" id="ARBA00022856"/>
    </source>
</evidence>
<sequence>MPSSSKGIDRDPLGEDPSDAIYELPRIGDSEVSDDANKLSEKYIEPTVSVNEVNDDGYQPKIEQEEVIVVENADQLVAHVVDPRDDPDLPVLTFRFWFLGAGLACFGAVLAEIYYFKPQNASVSALFQLIIAYVLGNLMAAVIPSKGKWRYLNPGPFNIKEHAAIVIFSSTASVSTAEAVTIVAILNLYYNIEINPGIAIIQTWATQCIGYALCGVLQSALIYPTYAVWPETLPYMSLLQSMHFGGMLNKKRMKFFWIVFIAIFCWEIIPSWMFPLLTAVSIICLADNGRHTVVRHLFGAGSSNEGLGLFSFSFDWILITQAYPLWWPFNSQWNSWIGLLICYALMMGGYYSNVGSGKSNGLPFMSTSIFTANGTSYQQSKILDSNNALNMTAYQEYGRPYYTSTYQLSLATHNLSCGAAVMHVFLWHYKDILAGWAGIRLGNKNLDVKDPHYEKMKAYKVVPQWAYLIVFVVSMAVSMGTAYYGGHNTIPAWSVLIFTLFGYFFAVILGFLKAVTGFDTSINGIVQLIAAFLHPGKPIANMYASLYGYYAPLQTLYMLKDQKLGQYAKVPPRVVFIAQFCGTFLGATLNYCIYRSIMSAHREVLKDPVGSRIWSGWNLQGTNSKAITFGALGKQMYTAGGPYWFIPACLGIGLVLPIPFWLMYRRFPKQSIWRDLNTPIITNYMGWLPYSVNGMWWSGALIGFMSQWWARKYRPRWFVKYNYLLSASLDGGTQVIYFILNFAIFGAAGAAKDFPYWWGNPDPSKLSVDRCQAV</sequence>
<dbReference type="InterPro" id="IPR004813">
    <property type="entry name" value="OPT"/>
</dbReference>
<keyword evidence="8 10" id="KW-0472">Membrane</keyword>
<feature type="transmembrane region" description="Helical" evidence="10">
    <location>
        <begin position="490"/>
        <end position="512"/>
    </location>
</feature>
<dbReference type="GO" id="GO:0035673">
    <property type="term" value="F:oligopeptide transmembrane transporter activity"/>
    <property type="evidence" value="ECO:0007669"/>
    <property type="project" value="InterPro"/>
</dbReference>
<reference evidence="11 12" key="1">
    <citation type="submission" date="2013-07" db="EMBL/GenBank/DDBJ databases">
        <title>The Genome Sequence of Cryptococcus heveanensis BCC8398.</title>
        <authorList>
            <consortium name="The Broad Institute Genome Sequencing Platform"/>
            <person name="Cuomo C."/>
            <person name="Litvintseva A."/>
            <person name="Chen Y."/>
            <person name="Heitman J."/>
            <person name="Sun S."/>
            <person name="Springer D."/>
            <person name="Dromer F."/>
            <person name="Young S.K."/>
            <person name="Zeng Q."/>
            <person name="Gargeya S."/>
            <person name="Fitzgerald M."/>
            <person name="Abouelleil A."/>
            <person name="Alvarado L."/>
            <person name="Berlin A.M."/>
            <person name="Chapman S.B."/>
            <person name="Dewar J."/>
            <person name="Goldberg J."/>
            <person name="Griggs A."/>
            <person name="Gujja S."/>
            <person name="Hansen M."/>
            <person name="Howarth C."/>
            <person name="Imamovic A."/>
            <person name="Larimer J."/>
            <person name="McCowan C."/>
            <person name="Murphy C."/>
            <person name="Pearson M."/>
            <person name="Priest M."/>
            <person name="Roberts A."/>
            <person name="Saif S."/>
            <person name="Shea T."/>
            <person name="Sykes S."/>
            <person name="Wortman J."/>
            <person name="Nusbaum C."/>
            <person name="Birren B."/>
        </authorList>
    </citation>
    <scope>NUCLEOTIDE SEQUENCE [LARGE SCALE GENOMIC DNA]</scope>
    <source>
        <strain evidence="11 12">BCC8398</strain>
    </source>
</reference>
<dbReference type="InterPro" id="IPR004648">
    <property type="entry name" value="Oligpept_transpt"/>
</dbReference>
<feature type="transmembrane region" description="Helical" evidence="10">
    <location>
        <begin position="643"/>
        <end position="664"/>
    </location>
</feature>
<feature type="transmembrane region" description="Helical" evidence="10">
    <location>
        <begin position="333"/>
        <end position="351"/>
    </location>
</feature>
<dbReference type="EMBL" id="KI669501">
    <property type="protein sequence ID" value="OCF34168.1"/>
    <property type="molecule type" value="Genomic_DNA"/>
</dbReference>